<dbReference type="GO" id="GO:0003677">
    <property type="term" value="F:DNA binding"/>
    <property type="evidence" value="ECO:0007669"/>
    <property type="project" value="InterPro"/>
</dbReference>
<dbReference type="InterPro" id="IPR036397">
    <property type="entry name" value="RNaseH_sf"/>
</dbReference>
<accession>A0A0F9C2K5</accession>
<dbReference type="InterPro" id="IPR043502">
    <property type="entry name" value="DNA/RNA_pol_sf"/>
</dbReference>
<dbReference type="Gene3D" id="3.30.70.370">
    <property type="match status" value="1"/>
</dbReference>
<reference evidence="3" key="1">
    <citation type="journal article" date="2015" name="Nature">
        <title>Complex archaea that bridge the gap between prokaryotes and eukaryotes.</title>
        <authorList>
            <person name="Spang A."/>
            <person name="Saw J.H."/>
            <person name="Jorgensen S.L."/>
            <person name="Zaremba-Niedzwiedzka K."/>
            <person name="Martijn J."/>
            <person name="Lind A.E."/>
            <person name="van Eijk R."/>
            <person name="Schleper C."/>
            <person name="Guy L."/>
            <person name="Ettema T.J."/>
        </authorList>
    </citation>
    <scope>NUCLEOTIDE SEQUENCE</scope>
</reference>
<dbReference type="GO" id="GO:0006261">
    <property type="term" value="P:DNA-templated DNA replication"/>
    <property type="evidence" value="ECO:0007669"/>
    <property type="project" value="InterPro"/>
</dbReference>
<dbReference type="SUPFAM" id="SSF53098">
    <property type="entry name" value="Ribonuclease H-like"/>
    <property type="match status" value="1"/>
</dbReference>
<gene>
    <name evidence="3" type="ORF">LCGC14_2659500</name>
</gene>
<dbReference type="InterPro" id="IPR001098">
    <property type="entry name" value="DNA-dir_DNA_pol_A_palm_dom"/>
</dbReference>
<proteinExistence type="predicted"/>
<organism evidence="3">
    <name type="scientific">marine sediment metagenome</name>
    <dbReference type="NCBI Taxonomy" id="412755"/>
    <lineage>
        <taxon>unclassified sequences</taxon>
        <taxon>metagenomes</taxon>
        <taxon>ecological metagenomes</taxon>
    </lineage>
</organism>
<feature type="domain" description="DNA-directed DNA polymerase family A palm" evidence="2">
    <location>
        <begin position="193"/>
        <end position="432"/>
    </location>
</feature>
<dbReference type="PANTHER" id="PTHR10133">
    <property type="entry name" value="DNA POLYMERASE I"/>
    <property type="match status" value="1"/>
</dbReference>
<dbReference type="Gene3D" id="3.30.420.10">
    <property type="entry name" value="Ribonuclease H-like superfamily/Ribonuclease H"/>
    <property type="match status" value="1"/>
</dbReference>
<dbReference type="Gene3D" id="1.20.1060.10">
    <property type="entry name" value="Taq DNA Polymerase, Chain T, domain 4"/>
    <property type="match status" value="1"/>
</dbReference>
<keyword evidence="1" id="KW-0235">DNA replication</keyword>
<dbReference type="InterPro" id="IPR002298">
    <property type="entry name" value="DNA_polymerase_A"/>
</dbReference>
<feature type="non-terminal residue" evidence="3">
    <location>
        <position position="1"/>
    </location>
</feature>
<dbReference type="InterPro" id="IPR012337">
    <property type="entry name" value="RNaseH-like_sf"/>
</dbReference>
<evidence type="ECO:0000256" key="1">
    <source>
        <dbReference type="ARBA" id="ARBA00022705"/>
    </source>
</evidence>
<dbReference type="AlphaFoldDB" id="A0A0F9C2K5"/>
<evidence type="ECO:0000259" key="2">
    <source>
        <dbReference type="Pfam" id="PF00476"/>
    </source>
</evidence>
<protein>
    <recommendedName>
        <fullName evidence="2">DNA-directed DNA polymerase family A palm domain-containing protein</fullName>
    </recommendedName>
</protein>
<evidence type="ECO:0000313" key="3">
    <source>
        <dbReference type="EMBL" id="KKK96764.1"/>
    </source>
</evidence>
<sequence>GGPDGMWPWSRRGGKLPRMVAISFAGRVNGRILAVSLPWTPTRRRYAAVIEWMMHHVPTYYHNAVGDLTWLHANGLRPTLHGDTMVLASLLNLSSSMGLKPLASTMTEMAPGWGEDVAALGRMPRTRQEWRKLLTYNAEDAEATVLLREGLEVRVTELGREAVLLLYHEVLLPAIPILVDAGLNGVPIDAAMLRKVERKARRKLRDLVERIGDSLELPGNYEEHLSKPAKIAARVEEVAGVVLPRTEKTRVPSLSVKHLETITDAHPVISDLVTRAHVEKLRGTYLTPWRELFELQGTNRLHNVYSVSRASTGRTSAQGDKGGTVQQFPRKIRGVRNLVRARRGWGIMEVDQSQIELRVAAWLADETTMISLFNADKDLHTATAGFLKALGAGKTLRQFQREQDYWMERVTKAERYGAKPYNFGLLFGGSEKVVIDTARADYGLTLT</sequence>
<dbReference type="PRINTS" id="PR00868">
    <property type="entry name" value="DNAPOLI"/>
</dbReference>
<feature type="non-terminal residue" evidence="3">
    <location>
        <position position="447"/>
    </location>
</feature>
<dbReference type="PANTHER" id="PTHR10133:SF27">
    <property type="entry name" value="DNA POLYMERASE NU"/>
    <property type="match status" value="1"/>
</dbReference>
<dbReference type="GO" id="GO:0006302">
    <property type="term" value="P:double-strand break repair"/>
    <property type="evidence" value="ECO:0007669"/>
    <property type="project" value="TreeGrafter"/>
</dbReference>
<dbReference type="Gene3D" id="1.10.150.20">
    <property type="entry name" value="5' to 3' exonuclease, C-terminal subdomain"/>
    <property type="match status" value="1"/>
</dbReference>
<dbReference type="EMBL" id="LAZR01046339">
    <property type="protein sequence ID" value="KKK96764.1"/>
    <property type="molecule type" value="Genomic_DNA"/>
</dbReference>
<dbReference type="SUPFAM" id="SSF56672">
    <property type="entry name" value="DNA/RNA polymerases"/>
    <property type="match status" value="1"/>
</dbReference>
<dbReference type="GO" id="GO:0003887">
    <property type="term" value="F:DNA-directed DNA polymerase activity"/>
    <property type="evidence" value="ECO:0007669"/>
    <property type="project" value="InterPro"/>
</dbReference>
<name>A0A0F9C2K5_9ZZZZ</name>
<dbReference type="Pfam" id="PF00476">
    <property type="entry name" value="DNA_pol_A"/>
    <property type="match status" value="1"/>
</dbReference>
<comment type="caution">
    <text evidence="3">The sequence shown here is derived from an EMBL/GenBank/DDBJ whole genome shotgun (WGS) entry which is preliminary data.</text>
</comment>